<proteinExistence type="predicted"/>
<evidence type="ECO:0000313" key="2">
    <source>
        <dbReference type="Proteomes" id="UP000585614"/>
    </source>
</evidence>
<accession>A0A7J7RXV5</accession>
<protein>
    <submittedName>
        <fullName evidence="1">Uncharacterized protein</fullName>
    </submittedName>
</protein>
<reference evidence="1 2" key="1">
    <citation type="journal article" date="2020" name="Nature">
        <title>Six reference-quality genomes reveal evolution of bat adaptations.</title>
        <authorList>
            <person name="Jebb D."/>
            <person name="Huang Z."/>
            <person name="Pippel M."/>
            <person name="Hughes G.M."/>
            <person name="Lavrichenko K."/>
            <person name="Devanna P."/>
            <person name="Winkler S."/>
            <person name="Jermiin L.S."/>
            <person name="Skirmuntt E.C."/>
            <person name="Katzourakis A."/>
            <person name="Burkitt-Gray L."/>
            <person name="Ray D.A."/>
            <person name="Sullivan K.A.M."/>
            <person name="Roscito J.G."/>
            <person name="Kirilenko B.M."/>
            <person name="Davalos L.M."/>
            <person name="Corthals A.P."/>
            <person name="Power M.L."/>
            <person name="Jones G."/>
            <person name="Ransome R.D."/>
            <person name="Dechmann D.K.N."/>
            <person name="Locatelli A.G."/>
            <person name="Puechmaille S.J."/>
            <person name="Fedrigo O."/>
            <person name="Jarvis E.D."/>
            <person name="Hiller M."/>
            <person name="Vernes S.C."/>
            <person name="Myers E.W."/>
            <person name="Teeling E.C."/>
        </authorList>
    </citation>
    <scope>NUCLEOTIDE SEQUENCE [LARGE SCALE GENOMIC DNA]</scope>
    <source>
        <strain evidence="1">MRhiFer1</strain>
        <tissue evidence="1">Lung</tissue>
    </source>
</reference>
<name>A0A7J7RXV5_RHIFE</name>
<evidence type="ECO:0000313" key="1">
    <source>
        <dbReference type="EMBL" id="KAF6280981.1"/>
    </source>
</evidence>
<gene>
    <name evidence="1" type="ORF">mRhiFer1_009343</name>
</gene>
<dbReference type="AlphaFoldDB" id="A0A7J7RXV5"/>
<dbReference type="EMBL" id="JACAGC010000024">
    <property type="protein sequence ID" value="KAF6280981.1"/>
    <property type="molecule type" value="Genomic_DNA"/>
</dbReference>
<comment type="caution">
    <text evidence="1">The sequence shown here is derived from an EMBL/GenBank/DDBJ whole genome shotgun (WGS) entry which is preliminary data.</text>
</comment>
<dbReference type="Proteomes" id="UP000585614">
    <property type="component" value="Unassembled WGS sequence"/>
</dbReference>
<organism evidence="1 2">
    <name type="scientific">Rhinolophus ferrumequinum</name>
    <name type="common">Greater horseshoe bat</name>
    <dbReference type="NCBI Taxonomy" id="59479"/>
    <lineage>
        <taxon>Eukaryota</taxon>
        <taxon>Metazoa</taxon>
        <taxon>Chordata</taxon>
        <taxon>Craniata</taxon>
        <taxon>Vertebrata</taxon>
        <taxon>Euteleostomi</taxon>
        <taxon>Mammalia</taxon>
        <taxon>Eutheria</taxon>
        <taxon>Laurasiatheria</taxon>
        <taxon>Chiroptera</taxon>
        <taxon>Yinpterochiroptera</taxon>
        <taxon>Rhinolophoidea</taxon>
        <taxon>Rhinolophidae</taxon>
        <taxon>Rhinolophinae</taxon>
        <taxon>Rhinolophus</taxon>
    </lineage>
</organism>
<sequence length="192" mass="21362">MENFGGHTFLCFRGAEGEGRRTCVGSGFLTLPQEEVSFLLSRASAFQTNVISQLEPEVLSHVTHELPGCNSPGEVSGCKDLFHEFVTWGRNHLRDPLLSWRHLPIAVCSLRWLCITDATHLPEVSPVSAPWGHIMWVCITHSVLAVISLLSSSVLRIHVFLSCSFLFSLLSVFRESFFSAITYTIASFPLLI</sequence>